<protein>
    <submittedName>
        <fullName evidence="1 2">Uncharacterized protein</fullName>
    </submittedName>
</protein>
<proteinExistence type="predicted"/>
<reference evidence="3" key="1">
    <citation type="submission" date="2010-05" db="EMBL/GenBank/DDBJ databases">
        <title>The genome sequence of Magnaporthe poae strain ATCC 64411.</title>
        <authorList>
            <person name="Ma L.-J."/>
            <person name="Dead R."/>
            <person name="Young S."/>
            <person name="Zeng Q."/>
            <person name="Koehrsen M."/>
            <person name="Alvarado L."/>
            <person name="Berlin A."/>
            <person name="Chapman S.B."/>
            <person name="Chen Z."/>
            <person name="Freedman E."/>
            <person name="Gellesch M."/>
            <person name="Goldberg J."/>
            <person name="Griggs A."/>
            <person name="Gujja S."/>
            <person name="Heilman E.R."/>
            <person name="Heiman D."/>
            <person name="Hepburn T."/>
            <person name="Howarth C."/>
            <person name="Jen D."/>
            <person name="Larson L."/>
            <person name="Mehta T."/>
            <person name="Neiman D."/>
            <person name="Pearson M."/>
            <person name="Roberts A."/>
            <person name="Saif S."/>
            <person name="Shea T."/>
            <person name="Shenoy N."/>
            <person name="Sisk P."/>
            <person name="Stolte C."/>
            <person name="Sykes S."/>
            <person name="Walk T."/>
            <person name="White J."/>
            <person name="Yandava C."/>
            <person name="Haas B."/>
            <person name="Nusbaum C."/>
            <person name="Birren B."/>
        </authorList>
    </citation>
    <scope>NUCLEOTIDE SEQUENCE [LARGE SCALE GENOMIC DNA]</scope>
    <source>
        <strain evidence="3">ATCC 64411 / 73-15</strain>
    </source>
</reference>
<accession>A0A0C4E809</accession>
<dbReference type="EMBL" id="ADBL01002109">
    <property type="status" value="NOT_ANNOTATED_CDS"/>
    <property type="molecule type" value="Genomic_DNA"/>
</dbReference>
<name>A0A0C4E809_MAGP6</name>
<evidence type="ECO:0000313" key="3">
    <source>
        <dbReference type="Proteomes" id="UP000011715"/>
    </source>
</evidence>
<dbReference type="EMBL" id="GL876973">
    <property type="protein sequence ID" value="KLU89726.1"/>
    <property type="molecule type" value="Genomic_DNA"/>
</dbReference>
<dbReference type="STRING" id="644358.A0A0C4E809"/>
<dbReference type="EnsemblFungi" id="MAPG_08695T0">
    <property type="protein sequence ID" value="MAPG_08695T0"/>
    <property type="gene ID" value="MAPG_08695"/>
</dbReference>
<dbReference type="Proteomes" id="UP000011715">
    <property type="component" value="Unassembled WGS sequence"/>
</dbReference>
<reference evidence="2" key="4">
    <citation type="journal article" date="2015" name="G3 (Bethesda)">
        <title>Genome sequences of three phytopathogenic species of the Magnaporthaceae family of fungi.</title>
        <authorList>
            <person name="Okagaki L.H."/>
            <person name="Nunes C.C."/>
            <person name="Sailsbery J."/>
            <person name="Clay B."/>
            <person name="Brown D."/>
            <person name="John T."/>
            <person name="Oh Y."/>
            <person name="Young N."/>
            <person name="Fitzgerald M."/>
            <person name="Haas B.J."/>
            <person name="Zeng Q."/>
            <person name="Young S."/>
            <person name="Adiconis X."/>
            <person name="Fan L."/>
            <person name="Levin J.Z."/>
            <person name="Mitchell T.K."/>
            <person name="Okubara P.A."/>
            <person name="Farman M.L."/>
            <person name="Kohn L.M."/>
            <person name="Birren B."/>
            <person name="Ma L.-J."/>
            <person name="Dean R.A."/>
        </authorList>
    </citation>
    <scope>NUCLEOTIDE SEQUENCE</scope>
    <source>
        <strain evidence="2">ATCC 64411 / 73-15</strain>
    </source>
</reference>
<reference evidence="1" key="3">
    <citation type="submission" date="2011-03" db="EMBL/GenBank/DDBJ databases">
        <title>Annotation of Magnaporthe poae ATCC 64411.</title>
        <authorList>
            <person name="Ma L.-J."/>
            <person name="Dead R."/>
            <person name="Young S.K."/>
            <person name="Zeng Q."/>
            <person name="Gargeya S."/>
            <person name="Fitzgerald M."/>
            <person name="Haas B."/>
            <person name="Abouelleil A."/>
            <person name="Alvarado L."/>
            <person name="Arachchi H.M."/>
            <person name="Berlin A."/>
            <person name="Brown A."/>
            <person name="Chapman S.B."/>
            <person name="Chen Z."/>
            <person name="Dunbar C."/>
            <person name="Freedman E."/>
            <person name="Gearin G."/>
            <person name="Gellesch M."/>
            <person name="Goldberg J."/>
            <person name="Griggs A."/>
            <person name="Gujja S."/>
            <person name="Heiman D."/>
            <person name="Howarth C."/>
            <person name="Larson L."/>
            <person name="Lui A."/>
            <person name="MacDonald P.J.P."/>
            <person name="Mehta T."/>
            <person name="Montmayeur A."/>
            <person name="Murphy C."/>
            <person name="Neiman D."/>
            <person name="Pearson M."/>
            <person name="Priest M."/>
            <person name="Roberts A."/>
            <person name="Saif S."/>
            <person name="Shea T."/>
            <person name="Shenoy N."/>
            <person name="Sisk P."/>
            <person name="Stolte C."/>
            <person name="Sykes S."/>
            <person name="Yandava C."/>
            <person name="Wortman J."/>
            <person name="Nusbaum C."/>
            <person name="Birren B."/>
        </authorList>
    </citation>
    <scope>NUCLEOTIDE SEQUENCE</scope>
    <source>
        <strain evidence="1">ATCC 64411</strain>
    </source>
</reference>
<dbReference type="eggNOG" id="ENOG502TDYQ">
    <property type="taxonomic scope" value="Eukaryota"/>
</dbReference>
<keyword evidence="3" id="KW-1185">Reference proteome</keyword>
<evidence type="ECO:0000313" key="2">
    <source>
        <dbReference type="EnsemblFungi" id="MAPG_08695T0"/>
    </source>
</evidence>
<evidence type="ECO:0000313" key="1">
    <source>
        <dbReference type="EMBL" id="KLU89726.1"/>
    </source>
</evidence>
<dbReference type="OrthoDB" id="2142213at2759"/>
<sequence length="205" mass="23397">MYLPWLSHPRHGSREFLDRAPLDASSRSCNPLLTMWSTFLLASAAILGAGARLTKPLIQPPIPPLDAGLFANLNAPSSWYDSWEWGWIPDRCCDVGNSEKKNFPGGPYDIEVFNVHYADCDMAWVMCRRHHQADMSKEQMIDLFGRMPVRMRQWIRLVIAMPGTAGSRRAARQPGRELCPGGGHRPFRHRCARRHRHRCQLGCHL</sequence>
<gene>
    <name evidence="1" type="ORF">MAPG_08695</name>
</gene>
<reference evidence="1" key="2">
    <citation type="submission" date="2010-05" db="EMBL/GenBank/DDBJ databases">
        <title>The Genome Sequence of Magnaporthe poae strain ATCC 64411.</title>
        <authorList>
            <consortium name="The Broad Institute Genome Sequencing Platform"/>
            <consortium name="Broad Institute Genome Sequencing Center for Infectious Disease"/>
            <person name="Ma L.-J."/>
            <person name="Dead R."/>
            <person name="Young S."/>
            <person name="Zeng Q."/>
            <person name="Koehrsen M."/>
            <person name="Alvarado L."/>
            <person name="Berlin A."/>
            <person name="Chapman S.B."/>
            <person name="Chen Z."/>
            <person name="Freedman E."/>
            <person name="Gellesch M."/>
            <person name="Goldberg J."/>
            <person name="Griggs A."/>
            <person name="Gujja S."/>
            <person name="Heilman E.R."/>
            <person name="Heiman D."/>
            <person name="Hepburn T."/>
            <person name="Howarth C."/>
            <person name="Jen D."/>
            <person name="Larson L."/>
            <person name="Mehta T."/>
            <person name="Neiman D."/>
            <person name="Pearson M."/>
            <person name="Roberts A."/>
            <person name="Saif S."/>
            <person name="Shea T."/>
            <person name="Shenoy N."/>
            <person name="Sisk P."/>
            <person name="Stolte C."/>
            <person name="Sykes S."/>
            <person name="Walk T."/>
            <person name="White J."/>
            <person name="Yandava C."/>
            <person name="Haas B."/>
            <person name="Nusbaum C."/>
            <person name="Birren B."/>
        </authorList>
    </citation>
    <scope>NUCLEOTIDE SEQUENCE</scope>
    <source>
        <strain evidence="1">ATCC 64411</strain>
    </source>
</reference>
<reference evidence="2" key="5">
    <citation type="submission" date="2015-06" db="UniProtKB">
        <authorList>
            <consortium name="EnsemblFungi"/>
        </authorList>
    </citation>
    <scope>IDENTIFICATION</scope>
    <source>
        <strain evidence="2">ATCC 64411</strain>
    </source>
</reference>
<organism evidence="2 3">
    <name type="scientific">Magnaporthiopsis poae (strain ATCC 64411 / 73-15)</name>
    <name type="common">Kentucky bluegrass fungus</name>
    <name type="synonym">Magnaporthe poae</name>
    <dbReference type="NCBI Taxonomy" id="644358"/>
    <lineage>
        <taxon>Eukaryota</taxon>
        <taxon>Fungi</taxon>
        <taxon>Dikarya</taxon>
        <taxon>Ascomycota</taxon>
        <taxon>Pezizomycotina</taxon>
        <taxon>Sordariomycetes</taxon>
        <taxon>Sordariomycetidae</taxon>
        <taxon>Magnaporthales</taxon>
        <taxon>Magnaporthaceae</taxon>
        <taxon>Magnaporthiopsis</taxon>
    </lineage>
</organism>
<dbReference type="VEuPathDB" id="FungiDB:MAPG_08695"/>
<dbReference type="AlphaFoldDB" id="A0A0C4E809"/>